<dbReference type="SUPFAM" id="SSF56601">
    <property type="entry name" value="beta-lactamase/transpeptidase-like"/>
    <property type="match status" value="1"/>
</dbReference>
<proteinExistence type="predicted"/>
<organism evidence="3 4">
    <name type="scientific">Candidatus Accumulibacter phosphatis</name>
    <dbReference type="NCBI Taxonomy" id="327160"/>
    <lineage>
        <taxon>Bacteria</taxon>
        <taxon>Pseudomonadati</taxon>
        <taxon>Pseudomonadota</taxon>
        <taxon>Betaproteobacteria</taxon>
        <taxon>Candidatus Accumulibacter</taxon>
    </lineage>
</organism>
<dbReference type="GO" id="GO:0016787">
    <property type="term" value="F:hydrolase activity"/>
    <property type="evidence" value="ECO:0007669"/>
    <property type="project" value="UniProtKB-KW"/>
</dbReference>
<comment type="caution">
    <text evidence="3">The sequence shown here is derived from an EMBL/GenBank/DDBJ whole genome shotgun (WGS) entry which is preliminary data.</text>
</comment>
<accession>A0A084Y6D7</accession>
<protein>
    <submittedName>
        <fullName evidence="3">Beta-lactamase</fullName>
    </submittedName>
</protein>
<dbReference type="Proteomes" id="UP000020077">
    <property type="component" value="Unassembled WGS sequence"/>
</dbReference>
<evidence type="ECO:0000313" key="3">
    <source>
        <dbReference type="EMBL" id="KFB70281.1"/>
    </source>
</evidence>
<dbReference type="PANTHER" id="PTHR43283:SF11">
    <property type="entry name" value="BETA-LACTAMASE-RELATED DOMAIN-CONTAINING PROTEIN"/>
    <property type="match status" value="1"/>
</dbReference>
<gene>
    <name evidence="3" type="ORF">AW09_004628</name>
</gene>
<dbReference type="Gene3D" id="3.40.710.10">
    <property type="entry name" value="DD-peptidase/beta-lactamase superfamily"/>
    <property type="match status" value="1"/>
</dbReference>
<reference evidence="3 4" key="1">
    <citation type="submission" date="2014-02" db="EMBL/GenBank/DDBJ databases">
        <title>Expanding our view of genomic diversity in Candidatus Accumulibacter clades.</title>
        <authorList>
            <person name="Skennerton C.T."/>
            <person name="Barr J.J."/>
            <person name="Slater F.R."/>
            <person name="Bond P.L."/>
            <person name="Tyson G.W."/>
        </authorList>
    </citation>
    <scope>NUCLEOTIDE SEQUENCE [LARGE SCALE GENOMIC DNA]</scope>
    <source>
        <strain evidence="4">BA-91</strain>
    </source>
</reference>
<evidence type="ECO:0000313" key="4">
    <source>
        <dbReference type="Proteomes" id="UP000020077"/>
    </source>
</evidence>
<dbReference type="InterPro" id="IPR050789">
    <property type="entry name" value="Diverse_Enzym_Activities"/>
</dbReference>
<dbReference type="InterPro" id="IPR012338">
    <property type="entry name" value="Beta-lactam/transpept-like"/>
</dbReference>
<dbReference type="InterPro" id="IPR001466">
    <property type="entry name" value="Beta-lactam-related"/>
</dbReference>
<dbReference type="AlphaFoldDB" id="A0A084Y6D7"/>
<dbReference type="Pfam" id="PF00144">
    <property type="entry name" value="Beta-lactamase"/>
    <property type="match status" value="1"/>
</dbReference>
<evidence type="ECO:0000256" key="1">
    <source>
        <dbReference type="ARBA" id="ARBA00022801"/>
    </source>
</evidence>
<feature type="domain" description="Beta-lactamase-related" evidence="2">
    <location>
        <begin position="2"/>
        <end position="303"/>
    </location>
</feature>
<dbReference type="EMBL" id="JDVG02000728">
    <property type="protein sequence ID" value="KFB70281.1"/>
    <property type="molecule type" value="Genomic_DNA"/>
</dbReference>
<name>A0A084Y6D7_9PROT</name>
<sequence>MWFDLASLTKPLVTTPLALKHLDLDRDLRTLPVLSDFRNRTWPLTARQLLSHTAGLPPWLPYNGVPLAQQLAAPFPWNGHPLLVKPVAEFGEFPACYSDLGFRVLAEAVEAVSGGSWAKLGQQMTGLVPAPWSEAPIALPPGPDQEAWLLAANNIAFPEGMANLPHDANARAGMIGHAGFAANAQLLLPWLMAWRTTHAPNMALAHARSVDGTVWGLGLWRVLNGPGQFGELLERLPLNGICRVIEFSGTDMPPHLPNVPPTGISQSWWMHTGFTGPAMFFRPDDASCICLLAHRRGPEGGLLDPLAIHRRRYAMLTQL</sequence>
<dbReference type="PANTHER" id="PTHR43283">
    <property type="entry name" value="BETA-LACTAMASE-RELATED"/>
    <property type="match status" value="1"/>
</dbReference>
<keyword evidence="1" id="KW-0378">Hydrolase</keyword>
<evidence type="ECO:0000259" key="2">
    <source>
        <dbReference type="Pfam" id="PF00144"/>
    </source>
</evidence>